<name>A0ABS2ZGV2_9BACL</name>
<dbReference type="RefSeq" id="WP_188400956.1">
    <property type="nucleotide sequence ID" value="NZ_BMCE01000001.1"/>
</dbReference>
<organism evidence="1 2">
    <name type="scientific">Fictibacillus barbaricus</name>
    <dbReference type="NCBI Taxonomy" id="182136"/>
    <lineage>
        <taxon>Bacteria</taxon>
        <taxon>Bacillati</taxon>
        <taxon>Bacillota</taxon>
        <taxon>Bacilli</taxon>
        <taxon>Bacillales</taxon>
        <taxon>Fictibacillaceae</taxon>
        <taxon>Fictibacillus</taxon>
    </lineage>
</organism>
<dbReference type="Proteomes" id="UP001319060">
    <property type="component" value="Unassembled WGS sequence"/>
</dbReference>
<reference evidence="1 2" key="1">
    <citation type="submission" date="2021-01" db="EMBL/GenBank/DDBJ databases">
        <title>Genome Sequencing of Type Strains.</title>
        <authorList>
            <person name="Lemaire J.F."/>
            <person name="Inderbitzin P."/>
            <person name="Collins S.B."/>
            <person name="Wespe N."/>
            <person name="Knight-Connoni V."/>
        </authorList>
    </citation>
    <scope>NUCLEOTIDE SEQUENCE [LARGE SCALE GENOMIC DNA]</scope>
    <source>
        <strain evidence="1 2">DSM 14730</strain>
    </source>
</reference>
<evidence type="ECO:0000313" key="2">
    <source>
        <dbReference type="Proteomes" id="UP001319060"/>
    </source>
</evidence>
<accession>A0ABS2ZGV2</accession>
<proteinExistence type="predicted"/>
<dbReference type="EMBL" id="JAFHKS010000044">
    <property type="protein sequence ID" value="MBN3546651.1"/>
    <property type="molecule type" value="Genomic_DNA"/>
</dbReference>
<keyword evidence="2" id="KW-1185">Reference proteome</keyword>
<gene>
    <name evidence="1" type="ORF">JYA64_15190</name>
</gene>
<dbReference type="InterPro" id="IPR025394">
    <property type="entry name" value="DUF4127"/>
</dbReference>
<protein>
    <submittedName>
        <fullName evidence="1">DUF4127 family protein</fullName>
    </submittedName>
</protein>
<comment type="caution">
    <text evidence="1">The sequence shown here is derived from an EMBL/GenBank/DDBJ whole genome shotgun (WGS) entry which is preliminary data.</text>
</comment>
<dbReference type="Pfam" id="PF13552">
    <property type="entry name" value="DUF4127"/>
    <property type="match status" value="1"/>
</dbReference>
<sequence length="520" mass="59094">MLKRRIALLPVDARPVTSTLPQQLANIGGWEVVLPPKDILGFLKKPGDLDQVRQWLEDQGEEVDGFVLSTDMLCYGGLVPSRVNEDLLPTLLNRLNLLKTLKTKYPEKLLFTFSATMRISNNYVNEEEKEYWSTYGVELYQYSFHSHKFAKTSDPESGLLVTELAQKIPPAILQDYLSTREKNFLINRFLLQFVDEGVVDRLVFPQDDTSEYGLNIQEQESLVQEVIEKRLFQKVSIYPGADEVACSLLTRMILELENVKMPLFYPFYSGETGALIPAMYEDRPIAESVKGQIFALGCHTVETSSEADIILAVNVPGKKQGDLALQLFMNEVDTPHRNVGEWISRLRYYVQQGAMVGIADVAYANGSDSSMVPQMLDTVEVLSLSGYAGWNTAGNTIGTVVSQTAMHYLQKVKKLENHTLLTNQVIHRLVEDYVYQAVVRQKVRDEIVDESRLSADELLVKVNECFLEEGQRFLDRIHVSELTISNVHLPWNRTFEIGFELIPHNQKRVIHNTTLKKETT</sequence>
<evidence type="ECO:0000313" key="1">
    <source>
        <dbReference type="EMBL" id="MBN3546651.1"/>
    </source>
</evidence>